<reference evidence="1 2" key="1">
    <citation type="journal article" date="2016" name="MBio">
        <title>Lateral Gene Transfer in a Heavy Metal-Contaminated-Groundwater Microbial Community.</title>
        <authorList>
            <person name="Hemme C.L."/>
            <person name="Green S.J."/>
            <person name="Rishishwar L."/>
            <person name="Prakash O."/>
            <person name="Pettenato A."/>
            <person name="Chakraborty R."/>
            <person name="Deutschbauer A.M."/>
            <person name="Van Nostrand J.D."/>
            <person name="Wu L."/>
            <person name="He Z."/>
            <person name="Jordan I.K."/>
            <person name="Hazen T.C."/>
            <person name="Arkin A.P."/>
            <person name="Kostka J.E."/>
            <person name="Zhou J."/>
        </authorList>
    </citation>
    <scope>NUCLEOTIDE SEQUENCE [LARGE SCALE GENOMIC DNA]</scope>
    <source>
        <strain evidence="1 2">FW104-T7</strain>
    </source>
</reference>
<name>A0A154QFF9_9GAMM</name>
<dbReference type="RefSeq" id="WP_008437337.1">
    <property type="nucleotide sequence ID" value="NZ_LVJS01000051.1"/>
</dbReference>
<evidence type="ECO:0000313" key="1">
    <source>
        <dbReference type="EMBL" id="KZC23012.1"/>
    </source>
</evidence>
<evidence type="ECO:0000313" key="2">
    <source>
        <dbReference type="Proteomes" id="UP000076131"/>
    </source>
</evidence>
<dbReference type="EMBL" id="LVJS01000051">
    <property type="protein sequence ID" value="KZC23012.1"/>
    <property type="molecule type" value="Genomic_DNA"/>
</dbReference>
<gene>
    <name evidence="1" type="ORF">RHOFW104T7_15820</name>
</gene>
<organism evidence="1 2">
    <name type="scientific">Rhodanobacter thiooxydans</name>
    <dbReference type="NCBI Taxonomy" id="416169"/>
    <lineage>
        <taxon>Bacteria</taxon>
        <taxon>Pseudomonadati</taxon>
        <taxon>Pseudomonadota</taxon>
        <taxon>Gammaproteobacteria</taxon>
        <taxon>Lysobacterales</taxon>
        <taxon>Rhodanobacteraceae</taxon>
        <taxon>Rhodanobacter</taxon>
    </lineage>
</organism>
<dbReference type="STRING" id="416169.RHOFW104T7_15820"/>
<dbReference type="AlphaFoldDB" id="A0A154QFF9"/>
<protein>
    <submittedName>
        <fullName evidence="1">Uncharacterized protein</fullName>
    </submittedName>
</protein>
<accession>A0A154QFF9</accession>
<sequence>MTLRKPHSGKYLRPASEIALQSEQRLHKSLVRIGNDAAHYLRCFRTAHGRQLALNRVNAGIYVWTEAVWEHAPNRFQTMRKKRYTEHQPRIATLEANAARLYKGNPADYWCFPTLGDLDAFTDWYKAL</sequence>
<proteinExistence type="predicted"/>
<keyword evidence="2" id="KW-1185">Reference proteome</keyword>
<comment type="caution">
    <text evidence="1">The sequence shown here is derived from an EMBL/GenBank/DDBJ whole genome shotgun (WGS) entry which is preliminary data.</text>
</comment>
<dbReference type="Proteomes" id="UP000076131">
    <property type="component" value="Unassembled WGS sequence"/>
</dbReference>